<dbReference type="SUPFAM" id="SSF48371">
    <property type="entry name" value="ARM repeat"/>
    <property type="match status" value="1"/>
</dbReference>
<evidence type="ECO:0000313" key="10">
    <source>
        <dbReference type="Xenbase" id="XB-GENE-29099051"/>
    </source>
</evidence>
<gene>
    <name evidence="7 9 10" type="primary">LOC733753</name>
</gene>
<dbReference type="AGR" id="Xenbase:XB-GENE-29099051"/>
<dbReference type="GO" id="GO:0046872">
    <property type="term" value="F:metal ion binding"/>
    <property type="evidence" value="ECO:0007669"/>
    <property type="project" value="InterPro"/>
</dbReference>
<dbReference type="SMR" id="Q0D2E3"/>
<dbReference type="GO" id="GO:0005741">
    <property type="term" value="C:mitochondrial outer membrane"/>
    <property type="evidence" value="ECO:0007669"/>
    <property type="project" value="UniProtKB-SubCell"/>
</dbReference>
<evidence type="ECO:0000313" key="8">
    <source>
        <dbReference type="Proteomes" id="UP000008143"/>
    </source>
</evidence>
<dbReference type="InterPro" id="IPR016024">
    <property type="entry name" value="ARM-type_fold"/>
</dbReference>
<accession>Q0D2E3</accession>
<organism evidence="7">
    <name type="scientific">Xenopus tropicalis</name>
    <name type="common">Western clawed frog</name>
    <name type="synonym">Silurana tropicalis</name>
    <dbReference type="NCBI Taxonomy" id="8364"/>
    <lineage>
        <taxon>Eukaryota</taxon>
        <taxon>Metazoa</taxon>
        <taxon>Chordata</taxon>
        <taxon>Craniata</taxon>
        <taxon>Vertebrata</taxon>
        <taxon>Euteleostomi</taxon>
        <taxon>Amphibia</taxon>
        <taxon>Batrachia</taxon>
        <taxon>Anura</taxon>
        <taxon>Pipoidea</taxon>
        <taxon>Pipidae</taxon>
        <taxon>Xenopodinae</taxon>
        <taxon>Xenopus</taxon>
        <taxon>Silurana</taxon>
    </lineage>
</organism>
<reference evidence="9" key="1">
    <citation type="journal article" date="2002" name="Dev. Dyn.">
        <title>Genetic and genomic tools for Xenopus research: The NIH Xenopus initiative.</title>
        <authorList>
            <person name="Klein S.L."/>
            <person name="Strausberg R.L."/>
            <person name="Wagner L."/>
            <person name="Pontius J."/>
            <person name="Clifton S.W."/>
            <person name="Richardson P."/>
        </authorList>
    </citation>
    <scope>NUCLEOTIDE SEQUENCE</scope>
</reference>
<dbReference type="PIRSF" id="PIRSF013899">
    <property type="entry name" value="UCP013899"/>
    <property type="match status" value="1"/>
</dbReference>
<name>Q0D2E3_XENTR</name>
<comment type="subcellular location">
    <subcellularLocation>
        <location evidence="1">Mitochondrion outer membrane</location>
    </subcellularLocation>
</comment>
<evidence type="ECO:0000313" key="7">
    <source>
        <dbReference type="EMBL" id="AAI21897.1"/>
    </source>
</evidence>
<dbReference type="SUPFAM" id="SSF55008">
    <property type="entry name" value="HMA, heavy metal-associated domain"/>
    <property type="match status" value="1"/>
</dbReference>
<proteinExistence type="evidence at transcript level"/>
<dbReference type="PANTHER" id="PTHR46840:SF3">
    <property type="entry name" value="ARMADILLO REPEAT-CONTAINING PROTEIN 1"/>
    <property type="match status" value="1"/>
</dbReference>
<evidence type="ECO:0000256" key="3">
    <source>
        <dbReference type="ARBA" id="ARBA00022787"/>
    </source>
</evidence>
<keyword evidence="3" id="KW-0472">Membrane</keyword>
<protein>
    <recommendedName>
        <fullName evidence="2 6">Armadillo repeat-containing protein 1</fullName>
    </recommendedName>
</protein>
<dbReference type="PANTHER" id="PTHR46840">
    <property type="entry name" value="ARMADILLO REPEAT-CONTAINING PROTEIN 1"/>
    <property type="match status" value="1"/>
</dbReference>
<dbReference type="OMA" id="LFLDHQN"/>
<evidence type="ECO:0000256" key="2">
    <source>
        <dbReference type="ARBA" id="ARBA00013732"/>
    </source>
</evidence>
<dbReference type="EMBL" id="BC121896">
    <property type="protein sequence ID" value="AAI21897.1"/>
    <property type="molecule type" value="mRNA"/>
</dbReference>
<reference evidence="9" key="3">
    <citation type="submission" date="2025-04" db="UniProtKB">
        <authorList>
            <consortium name="RefSeq"/>
        </authorList>
    </citation>
    <scope>IDENTIFICATION</scope>
</reference>
<sequence>MNAVSVVTHLRDLASDPLNRTSIVRDKSCLAGLILFLSHQDDYVVESALKALIYLCEDPAHCGIIRNELGMMESLENLKNRYDIDDEVKQLGRRIQILLNPPAHMHTPETNGKKNKPCFFATSCNKRAKTVTLYIHGLCDAEKKHLCEEALLKVKGVISFTFQIAMQRCTVRVKPDLETECLASAIAETRVLRAQQVIRSESGNEIYVPLHEMNVTVEKNLCLPDYLPEEVSPQKDLDKAVIPTGSKNDCQGSWINAATNFLSKTFFW</sequence>
<dbReference type="InterPro" id="IPR011989">
    <property type="entry name" value="ARM-like"/>
</dbReference>
<keyword evidence="3" id="KW-0496">Mitochondrion</keyword>
<dbReference type="KEGG" id="xtr:733753"/>
<dbReference type="DNASU" id="733753"/>
<dbReference type="RefSeq" id="NP_001037973.2">
    <property type="nucleotide sequence ID" value="NM_001044508.2"/>
</dbReference>
<evidence type="ECO:0000256" key="1">
    <source>
        <dbReference type="ARBA" id="ARBA00004294"/>
    </source>
</evidence>
<dbReference type="Gene3D" id="1.25.10.10">
    <property type="entry name" value="Leucine-rich Repeat Variant"/>
    <property type="match status" value="1"/>
</dbReference>
<evidence type="ECO:0000256" key="6">
    <source>
        <dbReference type="PIRNR" id="PIRNR013899"/>
    </source>
</evidence>
<keyword evidence="3" id="KW-1000">Mitochondrion outer membrane</keyword>
<dbReference type="OrthoDB" id="17335at2759"/>
<evidence type="ECO:0000256" key="5">
    <source>
        <dbReference type="ARBA" id="ARBA00046478"/>
    </source>
</evidence>
<dbReference type="GeneID" id="733753"/>
<keyword evidence="8" id="KW-1185">Reference proteome</keyword>
<comment type="subunit">
    <text evidence="5">Interacts with mitochondrial contact site and cristae organizing system (MICOS) complex components IMMT/MIC60 and MICOS10/MIC10. Interacts with mitochondrial outer membrane sorting assembly machinery (SAM) complex components SAMM50 and MTX1.</text>
</comment>
<dbReference type="InterPro" id="IPR016617">
    <property type="entry name" value="ARMC1"/>
</dbReference>
<reference evidence="7" key="2">
    <citation type="submission" date="2006-08" db="EMBL/GenBank/DDBJ databases">
        <authorList>
            <consortium name="NIH - Xenopus Gene Collection (XGC) project"/>
        </authorList>
    </citation>
    <scope>NUCLEOTIDE SEQUENCE [LARGE SCALE MRNA]</scope>
    <source>
        <tissue evidence="7">Testes</tissue>
    </source>
</reference>
<evidence type="ECO:0000313" key="9">
    <source>
        <dbReference type="RefSeq" id="NP_001037973.2"/>
    </source>
</evidence>
<evidence type="ECO:0000256" key="4">
    <source>
        <dbReference type="ARBA" id="ARBA00023764"/>
    </source>
</evidence>
<dbReference type="Xenbase" id="XB-GENE-29099051">
    <property type="gene designation" value="LOC733753"/>
</dbReference>
<comment type="function">
    <text evidence="4">In association with mitochondrial contact site and cristae organizing system (MICOS) complex components and mitochondrial outer membrane sorting assembly machinery (SAM) complex components may regulate mitochondrial dynamics playing a role in determining mitochondrial length, distribution and motility.</text>
</comment>
<dbReference type="InterPro" id="IPR036163">
    <property type="entry name" value="HMA_dom_sf"/>
</dbReference>
<dbReference type="Proteomes" id="UP000008143">
    <property type="component" value="Chromosome 5"/>
</dbReference>
<dbReference type="AlphaFoldDB" id="Q0D2E3"/>